<dbReference type="InterPro" id="IPR036661">
    <property type="entry name" value="Luciferase-like_sf"/>
</dbReference>
<accession>A0ABP7DXM5</accession>
<protein>
    <submittedName>
        <fullName evidence="3">TIGR03885 family FMN-dependent LLM class oxidoreductase</fullName>
    </submittedName>
</protein>
<gene>
    <name evidence="3" type="ORF">GCM10022377_26100</name>
</gene>
<dbReference type="NCBIfam" id="TIGR03557">
    <property type="entry name" value="F420_G6P_family"/>
    <property type="match status" value="1"/>
</dbReference>
<evidence type="ECO:0000313" key="4">
    <source>
        <dbReference type="Proteomes" id="UP001501536"/>
    </source>
</evidence>
<keyword evidence="1" id="KW-0560">Oxidoreductase</keyword>
<dbReference type="InterPro" id="IPR023907">
    <property type="entry name" value="Non-F420_Flavin_OxRdtase"/>
</dbReference>
<evidence type="ECO:0000313" key="3">
    <source>
        <dbReference type="EMBL" id="GAA3711449.1"/>
    </source>
</evidence>
<dbReference type="Proteomes" id="UP001501536">
    <property type="component" value="Unassembled WGS sequence"/>
</dbReference>
<evidence type="ECO:0000259" key="2">
    <source>
        <dbReference type="Pfam" id="PF00296"/>
    </source>
</evidence>
<reference evidence="4" key="1">
    <citation type="journal article" date="2019" name="Int. J. Syst. Evol. Microbiol.">
        <title>The Global Catalogue of Microorganisms (GCM) 10K type strain sequencing project: providing services to taxonomists for standard genome sequencing and annotation.</title>
        <authorList>
            <consortium name="The Broad Institute Genomics Platform"/>
            <consortium name="The Broad Institute Genome Sequencing Center for Infectious Disease"/>
            <person name="Wu L."/>
            <person name="Ma J."/>
        </authorList>
    </citation>
    <scope>NUCLEOTIDE SEQUENCE [LARGE SCALE GENOMIC DNA]</scope>
    <source>
        <strain evidence="4">JCM 16961</strain>
    </source>
</reference>
<name>A0ABP7DXM5_9MICC</name>
<dbReference type="Pfam" id="PF00296">
    <property type="entry name" value="Bac_luciferase"/>
    <property type="match status" value="1"/>
</dbReference>
<evidence type="ECO:0000256" key="1">
    <source>
        <dbReference type="ARBA" id="ARBA00023002"/>
    </source>
</evidence>
<proteinExistence type="predicted"/>
<dbReference type="InterPro" id="IPR050564">
    <property type="entry name" value="F420-G6PD/mer"/>
</dbReference>
<dbReference type="EMBL" id="BAABCJ010000007">
    <property type="protein sequence ID" value="GAA3711449.1"/>
    <property type="molecule type" value="Genomic_DNA"/>
</dbReference>
<dbReference type="Gene3D" id="3.20.20.30">
    <property type="entry name" value="Luciferase-like domain"/>
    <property type="match status" value="1"/>
</dbReference>
<comment type="caution">
    <text evidence="3">The sequence shown here is derived from an EMBL/GenBank/DDBJ whole genome shotgun (WGS) entry which is preliminary data.</text>
</comment>
<sequence>MVLLGFHASHEQIGPRQLLEDAQRAEAAGFSAAMCSDHLNPWGSAQGHAGNAWTWLGAALATTRLRFGVVTAPGHRYPAATFAHQIGTLASMFPGRFWAAVGTGEYVNESVTGQAWPPKDERRRRVASTVEALRRLIAGETVTSRDDLARLEQMRLWDRPDVPPQLLAPAVSPQSAEWAAGWADGLITLNQPVETLRDVVEAYRGAGGQGPLALQVHLSWAETAGEAESIAVDQWSTNVVSPPVTWDLPTPEHFEAATQAVRPEDVRGAVVVSADLDEHAERLREYASLGFEEIYLHHVGQEQSGFIEAFGRDVLPRFEEARR</sequence>
<keyword evidence="4" id="KW-1185">Reference proteome</keyword>
<organism evidence="3 4">
    <name type="scientific">Zhihengliuella alba</name>
    <dbReference type="NCBI Taxonomy" id="547018"/>
    <lineage>
        <taxon>Bacteria</taxon>
        <taxon>Bacillati</taxon>
        <taxon>Actinomycetota</taxon>
        <taxon>Actinomycetes</taxon>
        <taxon>Micrococcales</taxon>
        <taxon>Micrococcaceae</taxon>
        <taxon>Zhihengliuella</taxon>
    </lineage>
</organism>
<dbReference type="SUPFAM" id="SSF51679">
    <property type="entry name" value="Bacterial luciferase-like"/>
    <property type="match status" value="1"/>
</dbReference>
<dbReference type="InterPro" id="IPR019945">
    <property type="entry name" value="F420_G6P_DH-rel"/>
</dbReference>
<dbReference type="PANTHER" id="PTHR43244">
    <property type="match status" value="1"/>
</dbReference>
<feature type="domain" description="Luciferase-like" evidence="2">
    <location>
        <begin position="9"/>
        <end position="292"/>
    </location>
</feature>
<dbReference type="PANTHER" id="PTHR43244:SF1">
    <property type="entry name" value="5,10-METHYLENETETRAHYDROMETHANOPTERIN REDUCTASE"/>
    <property type="match status" value="1"/>
</dbReference>
<dbReference type="InterPro" id="IPR011251">
    <property type="entry name" value="Luciferase-like_dom"/>
</dbReference>
<dbReference type="RefSeq" id="WP_344885530.1">
    <property type="nucleotide sequence ID" value="NZ_BAABCJ010000007.1"/>
</dbReference>
<dbReference type="NCBIfam" id="TIGR03885">
    <property type="entry name" value="flavin_revert"/>
    <property type="match status" value="1"/>
</dbReference>